<evidence type="ECO:0000313" key="3">
    <source>
        <dbReference type="EMBL" id="QHT19285.1"/>
    </source>
</evidence>
<dbReference type="Pfam" id="PF01636">
    <property type="entry name" value="APH"/>
    <property type="match status" value="1"/>
</dbReference>
<dbReference type="AlphaFoldDB" id="A0A6C0DVN1"/>
<dbReference type="InterPro" id="IPR011009">
    <property type="entry name" value="Kinase-like_dom_sf"/>
</dbReference>
<dbReference type="Gene3D" id="3.90.1200.10">
    <property type="match status" value="1"/>
</dbReference>
<proteinExistence type="predicted"/>
<feature type="region of interest" description="Disordered" evidence="1">
    <location>
        <begin position="1"/>
        <end position="20"/>
    </location>
</feature>
<reference evidence="3" key="1">
    <citation type="journal article" date="2020" name="Nature">
        <title>Giant virus diversity and host interactions through global metagenomics.</title>
        <authorList>
            <person name="Schulz F."/>
            <person name="Roux S."/>
            <person name="Paez-Espino D."/>
            <person name="Jungbluth S."/>
            <person name="Walsh D.A."/>
            <person name="Denef V.J."/>
            <person name="McMahon K.D."/>
            <person name="Konstantinidis K.T."/>
            <person name="Eloe-Fadrosh E.A."/>
            <person name="Kyrpides N.C."/>
            <person name="Woyke T."/>
        </authorList>
    </citation>
    <scope>NUCLEOTIDE SEQUENCE</scope>
    <source>
        <strain evidence="3">GVMAG-M-3300023174-57</strain>
    </source>
</reference>
<dbReference type="InterPro" id="IPR002575">
    <property type="entry name" value="Aminoglycoside_PTrfase"/>
</dbReference>
<feature type="compositionally biased region" description="Basic residues" evidence="1">
    <location>
        <begin position="1"/>
        <end position="13"/>
    </location>
</feature>
<sequence length="294" mass="33254">MRRVRRTRKRGGRRLGQGVEGEVYTPPLRCSGVADVEWQSPDYVSKVTDAAGVEQEYKASYLIRQLDPAGDWSIHAEQRCAILPKQANANYRTAADRLEQLIFRNGGASLLDYLLDQSGRSEHFQFYIQGITEAGDPDPRAYTYLNYSHLTTVIELVKRLLPKIDLLNSIYLHGDLHLGNIVYDGDRPRIIDFAGLSPIDAEVERANSVWSELGVDALVKGHPQQMNLIDEATRDKAAARDLATLFHNILTILASKWVQAESGGRYDEWVKKYRDPTILHFRSDFKVAIMEIPA</sequence>
<accession>A0A6C0DVN1</accession>
<evidence type="ECO:0000256" key="1">
    <source>
        <dbReference type="SAM" id="MobiDB-lite"/>
    </source>
</evidence>
<feature type="domain" description="Aminoglycoside phosphotransferase" evidence="2">
    <location>
        <begin position="151"/>
        <end position="210"/>
    </location>
</feature>
<dbReference type="SUPFAM" id="SSF56112">
    <property type="entry name" value="Protein kinase-like (PK-like)"/>
    <property type="match status" value="1"/>
</dbReference>
<organism evidence="3">
    <name type="scientific">viral metagenome</name>
    <dbReference type="NCBI Taxonomy" id="1070528"/>
    <lineage>
        <taxon>unclassified sequences</taxon>
        <taxon>metagenomes</taxon>
        <taxon>organismal metagenomes</taxon>
    </lineage>
</organism>
<protein>
    <recommendedName>
        <fullName evidence="2">Aminoglycoside phosphotransferase domain-containing protein</fullName>
    </recommendedName>
</protein>
<dbReference type="EMBL" id="MN739664">
    <property type="protein sequence ID" value="QHT19285.1"/>
    <property type="molecule type" value="Genomic_DNA"/>
</dbReference>
<name>A0A6C0DVN1_9ZZZZ</name>
<evidence type="ECO:0000259" key="2">
    <source>
        <dbReference type="Pfam" id="PF01636"/>
    </source>
</evidence>